<protein>
    <submittedName>
        <fullName evidence="2">PIN domain-containing protein</fullName>
    </submittedName>
</protein>
<gene>
    <name evidence="2" type="ORF">LNV07_08675</name>
</gene>
<evidence type="ECO:0000313" key="3">
    <source>
        <dbReference type="Proteomes" id="UP001209701"/>
    </source>
</evidence>
<dbReference type="InterPro" id="IPR029060">
    <property type="entry name" value="PIN-like_dom_sf"/>
</dbReference>
<name>A0ABT2YDR7_9BURK</name>
<dbReference type="PANTHER" id="PTHR34610:SF3">
    <property type="entry name" value="SSL7007 PROTEIN"/>
    <property type="match status" value="1"/>
</dbReference>
<proteinExistence type="predicted"/>
<dbReference type="InterPro" id="IPR002850">
    <property type="entry name" value="PIN_toxin-like"/>
</dbReference>
<sequence>MPAVVIDTQVIMDWLVFKNKSVMPLIESVQAGALSWIGLTAMKAELLHVLGRGIASSYGPDLALIDEAFARWCRVIDHAPLPAIRLVCRDKDDQMFIDLALSERAQYLISKDRAVLALAKRARRAGLAILTPEAWVKQQASPAPPLPRSE</sequence>
<keyword evidence="3" id="KW-1185">Reference proteome</keyword>
<reference evidence="2 3" key="1">
    <citation type="submission" date="2021-11" db="EMBL/GenBank/DDBJ databases">
        <authorList>
            <person name="Liang Q."/>
            <person name="Mou H."/>
            <person name="Liu Z."/>
        </authorList>
    </citation>
    <scope>NUCLEOTIDE SEQUENCE [LARGE SCALE GENOMIC DNA]</scope>
    <source>
        <strain evidence="2 3">CHU3</strain>
    </source>
</reference>
<dbReference type="SUPFAM" id="SSF88723">
    <property type="entry name" value="PIN domain-like"/>
    <property type="match status" value="1"/>
</dbReference>
<dbReference type="Proteomes" id="UP001209701">
    <property type="component" value="Unassembled WGS sequence"/>
</dbReference>
<dbReference type="InterPro" id="IPR002716">
    <property type="entry name" value="PIN_dom"/>
</dbReference>
<evidence type="ECO:0000313" key="2">
    <source>
        <dbReference type="EMBL" id="MCV2368169.1"/>
    </source>
</evidence>
<comment type="caution">
    <text evidence="2">The sequence shown here is derived from an EMBL/GenBank/DDBJ whole genome shotgun (WGS) entry which is preliminary data.</text>
</comment>
<feature type="domain" description="PIN" evidence="1">
    <location>
        <begin position="4"/>
        <end position="114"/>
    </location>
</feature>
<dbReference type="PANTHER" id="PTHR34610">
    <property type="entry name" value="SSL7007 PROTEIN"/>
    <property type="match status" value="1"/>
</dbReference>
<organism evidence="2 3">
    <name type="scientific">Roseateles oligotrophus</name>
    <dbReference type="NCBI Taxonomy" id="1769250"/>
    <lineage>
        <taxon>Bacteria</taxon>
        <taxon>Pseudomonadati</taxon>
        <taxon>Pseudomonadota</taxon>
        <taxon>Betaproteobacteria</taxon>
        <taxon>Burkholderiales</taxon>
        <taxon>Sphaerotilaceae</taxon>
        <taxon>Roseateles</taxon>
    </lineage>
</organism>
<evidence type="ECO:0000259" key="1">
    <source>
        <dbReference type="Pfam" id="PF13470"/>
    </source>
</evidence>
<dbReference type="RefSeq" id="WP_263570781.1">
    <property type="nucleotide sequence ID" value="NZ_JAJIRN010000003.1"/>
</dbReference>
<dbReference type="Pfam" id="PF13470">
    <property type="entry name" value="PIN_3"/>
    <property type="match status" value="1"/>
</dbReference>
<dbReference type="EMBL" id="JAJIRN010000003">
    <property type="protein sequence ID" value="MCV2368169.1"/>
    <property type="molecule type" value="Genomic_DNA"/>
</dbReference>
<accession>A0ABT2YDR7</accession>